<name>A0A6N2ANF7_SOLCI</name>
<reference evidence="4" key="1">
    <citation type="submission" date="2019-05" db="EMBL/GenBank/DDBJ databases">
        <title>The de novo reference genome and transcriptome assemblies of the wild tomato species Solanum chilense.</title>
        <authorList>
            <person name="Stam R."/>
            <person name="Nosenko T."/>
            <person name="Hoerger A.C."/>
            <person name="Stephan W."/>
            <person name="Seidel M.A."/>
            <person name="Kuhn J.M.M."/>
            <person name="Haberer G."/>
            <person name="Tellier A."/>
        </authorList>
    </citation>
    <scope>NUCLEOTIDE SEQUENCE</scope>
    <source>
        <tissue evidence="4">Mature leaves</tissue>
    </source>
</reference>
<dbReference type="EMBL" id="RXGB01017599">
    <property type="protein sequence ID" value="TMW82721.1"/>
    <property type="molecule type" value="Genomic_DNA"/>
</dbReference>
<evidence type="ECO:0008006" key="5">
    <source>
        <dbReference type="Google" id="ProtNLM"/>
    </source>
</evidence>
<comment type="caution">
    <text evidence="4">The sequence shown here is derived from an EMBL/GenBank/DDBJ whole genome shotgun (WGS) entry which is preliminary data.</text>
</comment>
<organism evidence="4">
    <name type="scientific">Solanum chilense</name>
    <name type="common">Tomato</name>
    <name type="synonym">Lycopersicon chilense</name>
    <dbReference type="NCBI Taxonomy" id="4083"/>
    <lineage>
        <taxon>Eukaryota</taxon>
        <taxon>Viridiplantae</taxon>
        <taxon>Streptophyta</taxon>
        <taxon>Embryophyta</taxon>
        <taxon>Tracheophyta</taxon>
        <taxon>Spermatophyta</taxon>
        <taxon>Magnoliopsida</taxon>
        <taxon>eudicotyledons</taxon>
        <taxon>Gunneridae</taxon>
        <taxon>Pentapetalae</taxon>
        <taxon>asterids</taxon>
        <taxon>lamiids</taxon>
        <taxon>Solanales</taxon>
        <taxon>Solanaceae</taxon>
        <taxon>Solanoideae</taxon>
        <taxon>Solaneae</taxon>
        <taxon>Solanum</taxon>
        <taxon>Solanum subgen. Lycopersicon</taxon>
    </lineage>
</organism>
<proteinExistence type="predicted"/>
<dbReference type="Pfam" id="PF14389">
    <property type="entry name" value="Lzipper-MIP1"/>
    <property type="match status" value="1"/>
</dbReference>
<dbReference type="InterPro" id="IPR006869">
    <property type="entry name" value="DUF547"/>
</dbReference>
<dbReference type="PANTHER" id="PTHR23054">
    <property type="entry name" value="TERNARY COMPLEX FACTOR MIP1, LEUCINE-ZIPPER-RELATED"/>
    <property type="match status" value="1"/>
</dbReference>
<feature type="domain" description="DUF547" evidence="2">
    <location>
        <begin position="434"/>
        <end position="567"/>
    </location>
</feature>
<feature type="compositionally biased region" description="Basic and acidic residues" evidence="1">
    <location>
        <begin position="244"/>
        <end position="253"/>
    </location>
</feature>
<evidence type="ECO:0000259" key="2">
    <source>
        <dbReference type="Pfam" id="PF04784"/>
    </source>
</evidence>
<feature type="compositionally biased region" description="Polar residues" evidence="1">
    <location>
        <begin position="260"/>
        <end position="273"/>
    </location>
</feature>
<gene>
    <name evidence="4" type="ORF">EJD97_005149</name>
</gene>
<dbReference type="PANTHER" id="PTHR23054:SF80">
    <property type="entry name" value="DUF547 DOMAIN-CONTAINING PROTEIN"/>
    <property type="match status" value="1"/>
</dbReference>
<feature type="non-terminal residue" evidence="4">
    <location>
        <position position="1"/>
    </location>
</feature>
<accession>A0A6N2ANF7</accession>
<feature type="region of interest" description="Disordered" evidence="1">
    <location>
        <begin position="220"/>
        <end position="273"/>
    </location>
</feature>
<feature type="domain" description="Ternary complex factor MIP1 leucine-zipper" evidence="3">
    <location>
        <begin position="100"/>
        <end position="177"/>
    </location>
</feature>
<dbReference type="Pfam" id="PF04784">
    <property type="entry name" value="DUF547"/>
    <property type="match status" value="1"/>
</dbReference>
<evidence type="ECO:0000256" key="1">
    <source>
        <dbReference type="SAM" id="MobiDB-lite"/>
    </source>
</evidence>
<feature type="compositionally biased region" description="Polar residues" evidence="1">
    <location>
        <begin position="220"/>
        <end position="243"/>
    </location>
</feature>
<dbReference type="InterPro" id="IPR025757">
    <property type="entry name" value="MIP1_Leuzipper"/>
</dbReference>
<dbReference type="AlphaFoldDB" id="A0A6N2ANF7"/>
<evidence type="ECO:0000313" key="4">
    <source>
        <dbReference type="EMBL" id="TMW82721.1"/>
    </source>
</evidence>
<evidence type="ECO:0000259" key="3">
    <source>
        <dbReference type="Pfam" id="PF14389"/>
    </source>
</evidence>
<sequence length="649" mass="73750">VFSHFPSITRFQELRNPSPRILGLRVCSWQVFRLVLEKGVGERYLQMQVTNYKHKRSKSFPYTRGFKDNVDHSVEDFIQSNLDKGDRNDCSKSKKKQLSEEVKSSMKEEIMQLQRILEHQLTVRRSLENELGYESLSQNITQETISMPEPTTELIREIAALESEKGCLEQDLLSLYSERACDQQNSSLYPPTRDDILKSPMYTKMRRCLQFSKSYTKVRRTNSCAQPDRQSVSNPWKETTTSTTEDRVRESVVHRSRSSLTQHSDLSKRASTTGDIPGKALRACQSQPSCMMEYAQNSSSNLISLAEHFGTRISDGVPETPNKLSEDMVRCMCTIYCKLANPCLSPTSSFSSMSAFSTKDQCDIWSPGSRKDSSFDVRDNPFHVEGLKESTGPYSSMVEVQCIYKDGHRLGDIEPLLQNFRSIVARLEVIDPGKLSHEEKLAFWINIHNALVMHAFLSHGIPQKNVKRVYLLLKAAYNVGGHVISANVIQNSILGCRVSKPGKLLRLLLSSMGKFKAGDERRTYAIEHPEPLLHFALCSGNHSDPAVRVYTPKRVFQELEAAKEEYIIATFGLKKGQKVVLPKVVESFAKDSGLLPAGVIEMIQQYLPESFTRSITMIQQKNSHKNIEYVAHDFAFRYLIMKELVKCLV</sequence>
<protein>
    <recommendedName>
        <fullName evidence="5">DUF547 domain-containing protein</fullName>
    </recommendedName>
</protein>